<dbReference type="PANTHER" id="PTHR11945">
    <property type="entry name" value="MADS BOX PROTEIN"/>
    <property type="match status" value="1"/>
</dbReference>
<dbReference type="EMBL" id="JABWDY010006412">
    <property type="protein sequence ID" value="KAF5203700.1"/>
    <property type="molecule type" value="Genomic_DNA"/>
</dbReference>
<evidence type="ECO:0000256" key="5">
    <source>
        <dbReference type="ARBA" id="ARBA00023242"/>
    </source>
</evidence>
<reference evidence="7 8" key="1">
    <citation type="submission" date="2020-06" db="EMBL/GenBank/DDBJ databases">
        <title>Transcriptomic and genomic resources for Thalictrum thalictroides and T. hernandezii: Facilitating candidate gene discovery in an emerging model plant lineage.</title>
        <authorList>
            <person name="Arias T."/>
            <person name="Riano-Pachon D.M."/>
            <person name="Di Stilio V.S."/>
        </authorList>
    </citation>
    <scope>NUCLEOTIDE SEQUENCE [LARGE SCALE GENOMIC DNA]</scope>
    <source>
        <strain evidence="8">cv. WT478/WT964</strain>
        <tissue evidence="7">Leaves</tissue>
    </source>
</reference>
<dbReference type="InterPro" id="IPR033897">
    <property type="entry name" value="SRF-like_MADS-box"/>
</dbReference>
<evidence type="ECO:0000313" key="8">
    <source>
        <dbReference type="Proteomes" id="UP000554482"/>
    </source>
</evidence>
<organism evidence="7 8">
    <name type="scientific">Thalictrum thalictroides</name>
    <name type="common">Rue-anemone</name>
    <name type="synonym">Anemone thalictroides</name>
    <dbReference type="NCBI Taxonomy" id="46969"/>
    <lineage>
        <taxon>Eukaryota</taxon>
        <taxon>Viridiplantae</taxon>
        <taxon>Streptophyta</taxon>
        <taxon>Embryophyta</taxon>
        <taxon>Tracheophyta</taxon>
        <taxon>Spermatophyta</taxon>
        <taxon>Magnoliopsida</taxon>
        <taxon>Ranunculales</taxon>
        <taxon>Ranunculaceae</taxon>
        <taxon>Thalictroideae</taxon>
        <taxon>Thalictrum</taxon>
    </lineage>
</organism>
<dbReference type="InterPro" id="IPR036879">
    <property type="entry name" value="TF_MADSbox_sf"/>
</dbReference>
<dbReference type="GO" id="GO:0046983">
    <property type="term" value="F:protein dimerization activity"/>
    <property type="evidence" value="ECO:0007669"/>
    <property type="project" value="InterPro"/>
</dbReference>
<evidence type="ECO:0000256" key="2">
    <source>
        <dbReference type="ARBA" id="ARBA00023015"/>
    </source>
</evidence>
<accession>A0A7J6X548</accession>
<evidence type="ECO:0000313" key="7">
    <source>
        <dbReference type="EMBL" id="KAF5203700.1"/>
    </source>
</evidence>
<keyword evidence="3" id="KW-0238">DNA-binding</keyword>
<proteinExistence type="predicted"/>
<dbReference type="Pfam" id="PF00319">
    <property type="entry name" value="SRF-TF"/>
    <property type="match status" value="1"/>
</dbReference>
<keyword evidence="8" id="KW-1185">Reference proteome</keyword>
<dbReference type="GO" id="GO:0045944">
    <property type="term" value="P:positive regulation of transcription by RNA polymerase II"/>
    <property type="evidence" value="ECO:0007669"/>
    <property type="project" value="InterPro"/>
</dbReference>
<dbReference type="FunFam" id="3.40.1810.10:FF:000024">
    <property type="entry name" value="Agamous-like MADS-box protein AGL80"/>
    <property type="match status" value="1"/>
</dbReference>
<dbReference type="CDD" id="cd00266">
    <property type="entry name" value="MADS_SRF_like"/>
    <property type="match status" value="1"/>
</dbReference>
<dbReference type="Proteomes" id="UP000554482">
    <property type="component" value="Unassembled WGS sequence"/>
</dbReference>
<evidence type="ECO:0000256" key="1">
    <source>
        <dbReference type="ARBA" id="ARBA00004123"/>
    </source>
</evidence>
<dbReference type="PROSITE" id="PS50066">
    <property type="entry name" value="MADS_BOX_2"/>
    <property type="match status" value="1"/>
</dbReference>
<dbReference type="SMART" id="SM00432">
    <property type="entry name" value="MADS"/>
    <property type="match status" value="1"/>
</dbReference>
<dbReference type="InterPro" id="IPR002100">
    <property type="entry name" value="TF_MADSbox"/>
</dbReference>
<keyword evidence="5" id="KW-0539">Nucleus</keyword>
<dbReference type="AlphaFoldDB" id="A0A7J6X548"/>
<keyword evidence="2" id="KW-0805">Transcription regulation</keyword>
<keyword evidence="4" id="KW-0804">Transcription</keyword>
<gene>
    <name evidence="7" type="ORF">FRX31_006712</name>
</gene>
<protein>
    <submittedName>
        <fullName evidence="7">Agamous-like mads-box protein agl80</fullName>
    </submittedName>
</protein>
<comment type="caution">
    <text evidence="7">The sequence shown here is derived from an EMBL/GenBank/DDBJ whole genome shotgun (WGS) entry which is preliminary data.</text>
</comment>
<dbReference type="GO" id="GO:0005634">
    <property type="term" value="C:nucleus"/>
    <property type="evidence" value="ECO:0007669"/>
    <property type="project" value="UniProtKB-SubCell"/>
</dbReference>
<comment type="subcellular location">
    <subcellularLocation>
        <location evidence="1">Nucleus</location>
    </subcellularLocation>
</comment>
<dbReference type="SUPFAM" id="SSF55455">
    <property type="entry name" value="SRF-like"/>
    <property type="match status" value="1"/>
</dbReference>
<name>A0A7J6X548_THATH</name>
<dbReference type="Gene3D" id="3.40.1810.10">
    <property type="entry name" value="Transcription factor, MADS-box"/>
    <property type="match status" value="1"/>
</dbReference>
<evidence type="ECO:0000256" key="4">
    <source>
        <dbReference type="ARBA" id="ARBA00023163"/>
    </source>
</evidence>
<feature type="domain" description="MADS-box" evidence="6">
    <location>
        <begin position="9"/>
        <end position="57"/>
    </location>
</feature>
<dbReference type="GO" id="GO:0000981">
    <property type="term" value="F:DNA-binding transcription factor activity, RNA polymerase II-specific"/>
    <property type="evidence" value="ECO:0007669"/>
    <property type="project" value="InterPro"/>
</dbReference>
<sequence length="318" mass="35695">MHTTTLTMPPRGMVKLALIKNNSARRTCFRKRKSSLLKKVRELSILCGVEACAIIMNGPNDPNPAIWPSPQEAQGVINRFKSMPSMEKSKRMIIQEDYLKQRIKKMEELVKEQQFENRKLEMTKVMYQNLDSKRLEGMRKEDLADLAWVIQEKEKKIQKRIAALMETTPIPQLIAEADGMDVVPEQSLLMEGMNSYPPTRQQLPPPPNGYNGEDVYVRPPPNGYYGGDAFMLPPFNGYYGGDAYVMPPPNSYYGGDVFAMPPPGGYYGGQAFVMPPPTGYYGGQASVMPPPNGYYGGHASVMPAYGGYYFPKSNGYYP</sequence>
<dbReference type="OrthoDB" id="1692623at2759"/>
<evidence type="ECO:0000259" key="6">
    <source>
        <dbReference type="PROSITE" id="PS50066"/>
    </source>
</evidence>
<dbReference type="GO" id="GO:0000978">
    <property type="term" value="F:RNA polymerase II cis-regulatory region sequence-specific DNA binding"/>
    <property type="evidence" value="ECO:0007669"/>
    <property type="project" value="TreeGrafter"/>
</dbReference>
<evidence type="ECO:0000256" key="3">
    <source>
        <dbReference type="ARBA" id="ARBA00023125"/>
    </source>
</evidence>
<dbReference type="PANTHER" id="PTHR11945:SF387">
    <property type="entry name" value="AGAMOUS-LIKE MADS-BOX PROTEIN AGL80"/>
    <property type="match status" value="1"/>
</dbReference>
<dbReference type="PRINTS" id="PR00404">
    <property type="entry name" value="MADSDOMAIN"/>
</dbReference>